<evidence type="ECO:0008006" key="4">
    <source>
        <dbReference type="Google" id="ProtNLM"/>
    </source>
</evidence>
<reference evidence="2" key="2">
    <citation type="journal article" date="2024" name="Plant">
        <title>Genomic evolution and insights into agronomic trait innovations of Sesamum species.</title>
        <authorList>
            <person name="Miao H."/>
            <person name="Wang L."/>
            <person name="Qu L."/>
            <person name="Liu H."/>
            <person name="Sun Y."/>
            <person name="Le M."/>
            <person name="Wang Q."/>
            <person name="Wei S."/>
            <person name="Zheng Y."/>
            <person name="Lin W."/>
            <person name="Duan Y."/>
            <person name="Cao H."/>
            <person name="Xiong S."/>
            <person name="Wang X."/>
            <person name="Wei L."/>
            <person name="Li C."/>
            <person name="Ma Q."/>
            <person name="Ju M."/>
            <person name="Zhao R."/>
            <person name="Li G."/>
            <person name="Mu C."/>
            <person name="Tian Q."/>
            <person name="Mei H."/>
            <person name="Zhang T."/>
            <person name="Gao T."/>
            <person name="Zhang H."/>
        </authorList>
    </citation>
    <scope>NUCLEOTIDE SEQUENCE</scope>
    <source>
        <strain evidence="2">3651</strain>
    </source>
</reference>
<evidence type="ECO:0000313" key="2">
    <source>
        <dbReference type="EMBL" id="KAK4417491.1"/>
    </source>
</evidence>
<dbReference type="PANTHER" id="PTHR35317:SF31">
    <property type="entry name" value="DUF4219 DOMAIN-CONTAINING PROTEIN"/>
    <property type="match status" value="1"/>
</dbReference>
<dbReference type="PANTHER" id="PTHR35317">
    <property type="entry name" value="OS04G0629600 PROTEIN"/>
    <property type="match status" value="1"/>
</dbReference>
<feature type="compositionally biased region" description="Basic residues" evidence="1">
    <location>
        <begin position="113"/>
        <end position="130"/>
    </location>
</feature>
<name>A0AAE1XT27_9LAMI</name>
<dbReference type="Proteomes" id="UP001293254">
    <property type="component" value="Unassembled WGS sequence"/>
</dbReference>
<proteinExistence type="predicted"/>
<dbReference type="Pfam" id="PF14223">
    <property type="entry name" value="Retrotran_gag_2"/>
    <property type="match status" value="1"/>
</dbReference>
<comment type="caution">
    <text evidence="2">The sequence shown here is derived from an EMBL/GenBank/DDBJ whole genome shotgun (WGS) entry which is preliminary data.</text>
</comment>
<dbReference type="AlphaFoldDB" id="A0AAE1XT27"/>
<accession>A0AAE1XT27</accession>
<keyword evidence="3" id="KW-1185">Reference proteome</keyword>
<sequence length="130" mass="15069">MQVLNLKREFEMQKMNETEPLKDYTDRLLKVVNKIRLLGEDLPDSRVVEKLLVTLPERFETKISSLEESRDLSTISLTELLHALQALEQMRAYRNERAIEGAFKAGEMSQGHPKGKSKKQQWKKNKGKEG</sequence>
<dbReference type="EMBL" id="JACGWO010000010">
    <property type="protein sequence ID" value="KAK4417491.1"/>
    <property type="molecule type" value="Genomic_DNA"/>
</dbReference>
<gene>
    <name evidence="2" type="ORF">Salat_2574800</name>
</gene>
<organism evidence="2 3">
    <name type="scientific">Sesamum alatum</name>
    <dbReference type="NCBI Taxonomy" id="300844"/>
    <lineage>
        <taxon>Eukaryota</taxon>
        <taxon>Viridiplantae</taxon>
        <taxon>Streptophyta</taxon>
        <taxon>Embryophyta</taxon>
        <taxon>Tracheophyta</taxon>
        <taxon>Spermatophyta</taxon>
        <taxon>Magnoliopsida</taxon>
        <taxon>eudicotyledons</taxon>
        <taxon>Gunneridae</taxon>
        <taxon>Pentapetalae</taxon>
        <taxon>asterids</taxon>
        <taxon>lamiids</taxon>
        <taxon>Lamiales</taxon>
        <taxon>Pedaliaceae</taxon>
        <taxon>Sesamum</taxon>
    </lineage>
</organism>
<protein>
    <recommendedName>
        <fullName evidence="4">Gag-pol polyprotein</fullName>
    </recommendedName>
</protein>
<reference evidence="2" key="1">
    <citation type="submission" date="2020-06" db="EMBL/GenBank/DDBJ databases">
        <authorList>
            <person name="Li T."/>
            <person name="Hu X."/>
            <person name="Zhang T."/>
            <person name="Song X."/>
            <person name="Zhang H."/>
            <person name="Dai N."/>
            <person name="Sheng W."/>
            <person name="Hou X."/>
            <person name="Wei L."/>
        </authorList>
    </citation>
    <scope>NUCLEOTIDE SEQUENCE</scope>
    <source>
        <strain evidence="2">3651</strain>
        <tissue evidence="2">Leaf</tissue>
    </source>
</reference>
<evidence type="ECO:0000256" key="1">
    <source>
        <dbReference type="SAM" id="MobiDB-lite"/>
    </source>
</evidence>
<feature type="region of interest" description="Disordered" evidence="1">
    <location>
        <begin position="103"/>
        <end position="130"/>
    </location>
</feature>
<evidence type="ECO:0000313" key="3">
    <source>
        <dbReference type="Proteomes" id="UP001293254"/>
    </source>
</evidence>